<protein>
    <submittedName>
        <fullName evidence="6">Putative O-methyltransferase YrrM</fullName>
    </submittedName>
</protein>
<dbReference type="Proteomes" id="UP000539075">
    <property type="component" value="Unassembled WGS sequence"/>
</dbReference>
<dbReference type="Pfam" id="PF08100">
    <property type="entry name" value="Dimerisation"/>
    <property type="match status" value="1"/>
</dbReference>
<dbReference type="RefSeq" id="WP_183718069.1">
    <property type="nucleotide sequence ID" value="NZ_JACHGO010000002.1"/>
</dbReference>
<dbReference type="GO" id="GO:0008171">
    <property type="term" value="F:O-methyltransferase activity"/>
    <property type="evidence" value="ECO:0007669"/>
    <property type="project" value="InterPro"/>
</dbReference>
<dbReference type="PANTHER" id="PTHR43712">
    <property type="entry name" value="PUTATIVE (AFU_ORTHOLOGUE AFUA_4G14580)-RELATED"/>
    <property type="match status" value="1"/>
</dbReference>
<dbReference type="EMBL" id="JACHGO010000002">
    <property type="protein sequence ID" value="MBB5142687.1"/>
    <property type="molecule type" value="Genomic_DNA"/>
</dbReference>
<evidence type="ECO:0000256" key="2">
    <source>
        <dbReference type="ARBA" id="ARBA00022679"/>
    </source>
</evidence>
<dbReference type="Pfam" id="PF00891">
    <property type="entry name" value="Methyltransf_2"/>
    <property type="match status" value="1"/>
</dbReference>
<keyword evidence="3" id="KW-0949">S-adenosyl-L-methionine</keyword>
<dbReference type="InterPro" id="IPR012967">
    <property type="entry name" value="COMT_dimerisation"/>
</dbReference>
<proteinExistence type="predicted"/>
<dbReference type="PIRSF" id="PIRSF005739">
    <property type="entry name" value="O-mtase"/>
    <property type="match status" value="1"/>
</dbReference>
<gene>
    <name evidence="6" type="ORF">HNQ38_000766</name>
</gene>
<organism evidence="6 7">
    <name type="scientific">Desulfovibrio intestinalis</name>
    <dbReference type="NCBI Taxonomy" id="58621"/>
    <lineage>
        <taxon>Bacteria</taxon>
        <taxon>Pseudomonadati</taxon>
        <taxon>Thermodesulfobacteriota</taxon>
        <taxon>Desulfovibrionia</taxon>
        <taxon>Desulfovibrionales</taxon>
        <taxon>Desulfovibrionaceae</taxon>
        <taxon>Desulfovibrio</taxon>
    </lineage>
</organism>
<sequence length="344" mass="37520">MTTAPFDHLHSDLSGFMHSSILGALAELDFGTAILQNNNSLTAAELAQQRACDERGTQNLLDALVALGYFAKSGTGATARYSVVEKYKSYLDSRHPATFIPMIRHMACVQRMWSQLAWSVKNGTPQEDIPSILGAEQDNVSFIMAMNSIAIKLVEDTMNALFNAGILSSINSNLRILDIGGASGTYTEAFLKKLPHSSAAIFDLPVAIAQAQMRFKGTDMESRVSLVAGDFTKDALPPGFDFAWISAIIHQMNREKSRMLYAKAFDALNPGGIVAVRDYVMREDRAYPVDGALFGINMLVCTQDGMVYTYKEIKEDLELAGFTQVAHAIDVPTMSAVVTAKKPS</sequence>
<evidence type="ECO:0000259" key="4">
    <source>
        <dbReference type="Pfam" id="PF00891"/>
    </source>
</evidence>
<dbReference type="PROSITE" id="PS51683">
    <property type="entry name" value="SAM_OMT_II"/>
    <property type="match status" value="1"/>
</dbReference>
<dbReference type="SUPFAM" id="SSF46785">
    <property type="entry name" value="Winged helix' DNA-binding domain"/>
    <property type="match status" value="1"/>
</dbReference>
<evidence type="ECO:0000256" key="1">
    <source>
        <dbReference type="ARBA" id="ARBA00022603"/>
    </source>
</evidence>
<dbReference type="Gene3D" id="3.40.50.150">
    <property type="entry name" value="Vaccinia Virus protein VP39"/>
    <property type="match status" value="1"/>
</dbReference>
<evidence type="ECO:0000313" key="7">
    <source>
        <dbReference type="Proteomes" id="UP000539075"/>
    </source>
</evidence>
<keyword evidence="7" id="KW-1185">Reference proteome</keyword>
<comment type="caution">
    <text evidence="6">The sequence shown here is derived from an EMBL/GenBank/DDBJ whole genome shotgun (WGS) entry which is preliminary data.</text>
</comment>
<dbReference type="GO" id="GO:0032259">
    <property type="term" value="P:methylation"/>
    <property type="evidence" value="ECO:0007669"/>
    <property type="project" value="UniProtKB-KW"/>
</dbReference>
<evidence type="ECO:0000259" key="5">
    <source>
        <dbReference type="Pfam" id="PF08100"/>
    </source>
</evidence>
<dbReference type="CDD" id="cd02440">
    <property type="entry name" value="AdoMet_MTases"/>
    <property type="match status" value="1"/>
</dbReference>
<feature type="domain" description="O-methyltransferase C-terminal" evidence="4">
    <location>
        <begin position="163"/>
        <end position="322"/>
    </location>
</feature>
<name>A0A7W8BZ96_9BACT</name>
<keyword evidence="2 6" id="KW-0808">Transferase</keyword>
<dbReference type="AlphaFoldDB" id="A0A7W8BZ96"/>
<reference evidence="6 7" key="1">
    <citation type="submission" date="2020-08" db="EMBL/GenBank/DDBJ databases">
        <title>Genomic Encyclopedia of Type Strains, Phase IV (KMG-IV): sequencing the most valuable type-strain genomes for metagenomic binning, comparative biology and taxonomic classification.</title>
        <authorList>
            <person name="Goeker M."/>
        </authorList>
    </citation>
    <scope>NUCLEOTIDE SEQUENCE [LARGE SCALE GENOMIC DNA]</scope>
    <source>
        <strain evidence="6 7">DSM 11275</strain>
    </source>
</reference>
<dbReference type="SUPFAM" id="SSF53335">
    <property type="entry name" value="S-adenosyl-L-methionine-dependent methyltransferases"/>
    <property type="match status" value="1"/>
</dbReference>
<dbReference type="InterPro" id="IPR001077">
    <property type="entry name" value="COMT_C"/>
</dbReference>
<dbReference type="InterPro" id="IPR036388">
    <property type="entry name" value="WH-like_DNA-bd_sf"/>
</dbReference>
<dbReference type="Gene3D" id="1.10.10.10">
    <property type="entry name" value="Winged helix-like DNA-binding domain superfamily/Winged helix DNA-binding domain"/>
    <property type="match status" value="1"/>
</dbReference>
<accession>A0A7W8BZ96</accession>
<feature type="domain" description="O-methyltransferase dimerisation" evidence="5">
    <location>
        <begin position="13"/>
        <end position="82"/>
    </location>
</feature>
<dbReference type="InterPro" id="IPR036390">
    <property type="entry name" value="WH_DNA-bd_sf"/>
</dbReference>
<dbReference type="PANTHER" id="PTHR43712:SF2">
    <property type="entry name" value="O-METHYLTRANSFERASE CICE"/>
    <property type="match status" value="1"/>
</dbReference>
<dbReference type="InterPro" id="IPR029063">
    <property type="entry name" value="SAM-dependent_MTases_sf"/>
</dbReference>
<evidence type="ECO:0000256" key="3">
    <source>
        <dbReference type="ARBA" id="ARBA00022691"/>
    </source>
</evidence>
<dbReference type="GO" id="GO:0046983">
    <property type="term" value="F:protein dimerization activity"/>
    <property type="evidence" value="ECO:0007669"/>
    <property type="project" value="InterPro"/>
</dbReference>
<dbReference type="InterPro" id="IPR016461">
    <property type="entry name" value="COMT-like"/>
</dbReference>
<keyword evidence="1 6" id="KW-0489">Methyltransferase</keyword>
<evidence type="ECO:0000313" key="6">
    <source>
        <dbReference type="EMBL" id="MBB5142687.1"/>
    </source>
</evidence>